<reference evidence="1" key="1">
    <citation type="journal article" date="2019" name="bioRxiv">
        <title>The Genome of the Zebra Mussel, Dreissena polymorpha: A Resource for Invasive Species Research.</title>
        <authorList>
            <person name="McCartney M.A."/>
            <person name="Auch B."/>
            <person name="Kono T."/>
            <person name="Mallez S."/>
            <person name="Zhang Y."/>
            <person name="Obille A."/>
            <person name="Becker A."/>
            <person name="Abrahante J.E."/>
            <person name="Garbe J."/>
            <person name="Badalamenti J.P."/>
            <person name="Herman A."/>
            <person name="Mangelson H."/>
            <person name="Liachko I."/>
            <person name="Sullivan S."/>
            <person name="Sone E.D."/>
            <person name="Koren S."/>
            <person name="Silverstein K.A.T."/>
            <person name="Beckman K.B."/>
            <person name="Gohl D.M."/>
        </authorList>
    </citation>
    <scope>NUCLEOTIDE SEQUENCE</scope>
    <source>
        <strain evidence="1">Duluth1</strain>
        <tissue evidence="1">Whole animal</tissue>
    </source>
</reference>
<proteinExistence type="predicted"/>
<protein>
    <submittedName>
        <fullName evidence="1">Uncharacterized protein</fullName>
    </submittedName>
</protein>
<evidence type="ECO:0000313" key="2">
    <source>
        <dbReference type="Proteomes" id="UP000828390"/>
    </source>
</evidence>
<dbReference type="AlphaFoldDB" id="A0A9D4HDD0"/>
<sequence>MMQILAQHANLENTAMFVSCTVNLSVMAHVISQPVIAYHALPSVKHVTVRLRNATDVYQDIMEKNANINALCSV</sequence>
<reference evidence="1" key="2">
    <citation type="submission" date="2020-11" db="EMBL/GenBank/DDBJ databases">
        <authorList>
            <person name="McCartney M.A."/>
            <person name="Auch B."/>
            <person name="Kono T."/>
            <person name="Mallez S."/>
            <person name="Becker A."/>
            <person name="Gohl D.M."/>
            <person name="Silverstein K.A.T."/>
            <person name="Koren S."/>
            <person name="Bechman K.B."/>
            <person name="Herman A."/>
            <person name="Abrahante J.E."/>
            <person name="Garbe J."/>
        </authorList>
    </citation>
    <scope>NUCLEOTIDE SEQUENCE</scope>
    <source>
        <strain evidence="1">Duluth1</strain>
        <tissue evidence="1">Whole animal</tissue>
    </source>
</reference>
<gene>
    <name evidence="1" type="ORF">DPMN_073068</name>
</gene>
<name>A0A9D4HDD0_DREPO</name>
<evidence type="ECO:0000313" key="1">
    <source>
        <dbReference type="EMBL" id="KAH3713280.1"/>
    </source>
</evidence>
<organism evidence="1 2">
    <name type="scientific">Dreissena polymorpha</name>
    <name type="common">Zebra mussel</name>
    <name type="synonym">Mytilus polymorpha</name>
    <dbReference type="NCBI Taxonomy" id="45954"/>
    <lineage>
        <taxon>Eukaryota</taxon>
        <taxon>Metazoa</taxon>
        <taxon>Spiralia</taxon>
        <taxon>Lophotrochozoa</taxon>
        <taxon>Mollusca</taxon>
        <taxon>Bivalvia</taxon>
        <taxon>Autobranchia</taxon>
        <taxon>Heteroconchia</taxon>
        <taxon>Euheterodonta</taxon>
        <taxon>Imparidentia</taxon>
        <taxon>Neoheterodontei</taxon>
        <taxon>Myida</taxon>
        <taxon>Dreissenoidea</taxon>
        <taxon>Dreissenidae</taxon>
        <taxon>Dreissena</taxon>
    </lineage>
</organism>
<dbReference type="Proteomes" id="UP000828390">
    <property type="component" value="Unassembled WGS sequence"/>
</dbReference>
<accession>A0A9D4HDD0</accession>
<comment type="caution">
    <text evidence="1">The sequence shown here is derived from an EMBL/GenBank/DDBJ whole genome shotgun (WGS) entry which is preliminary data.</text>
</comment>
<dbReference type="EMBL" id="JAIWYP010000014">
    <property type="protein sequence ID" value="KAH3713280.1"/>
    <property type="molecule type" value="Genomic_DNA"/>
</dbReference>
<keyword evidence="2" id="KW-1185">Reference proteome</keyword>